<sequence length="80" mass="9200">MTDGDKAKMVNIKEKIRQLISDRDYLRMLLDQVSHLDFGFEDIQKAYAEVLGEIIRLDEQLRGMSGPDSDGSQLSDVRRE</sequence>
<dbReference type="HOGENOM" id="CLU_2583988_0_0_7"/>
<accession>C7LRY5</accession>
<keyword evidence="2" id="KW-1185">Reference proteome</keyword>
<organism evidence="1 2">
    <name type="scientific">Desulfomicrobium baculatum (strain DSM 4028 / VKM B-1378 / X)</name>
    <name type="common">Desulfovibrio baculatus</name>
    <dbReference type="NCBI Taxonomy" id="525897"/>
    <lineage>
        <taxon>Bacteria</taxon>
        <taxon>Pseudomonadati</taxon>
        <taxon>Thermodesulfobacteriota</taxon>
        <taxon>Desulfovibrionia</taxon>
        <taxon>Desulfovibrionales</taxon>
        <taxon>Desulfomicrobiaceae</taxon>
        <taxon>Desulfomicrobium</taxon>
    </lineage>
</organism>
<dbReference type="RefSeq" id="WP_015773464.1">
    <property type="nucleotide sequence ID" value="NC_013173.1"/>
</dbReference>
<dbReference type="STRING" id="525897.Dbac_1266"/>
<dbReference type="AlphaFoldDB" id="C7LRY5"/>
<reference evidence="1 2" key="1">
    <citation type="journal article" date="2009" name="Stand. Genomic Sci.">
        <title>Complete genome sequence of Desulfomicrobium baculatum type strain (X).</title>
        <authorList>
            <person name="Copeland A."/>
            <person name="Spring S."/>
            <person name="Goker M."/>
            <person name="Schneider S."/>
            <person name="Lapidus A."/>
            <person name="Del Rio T.G."/>
            <person name="Tice H."/>
            <person name="Cheng J.F."/>
            <person name="Chen F."/>
            <person name="Nolan M."/>
            <person name="Bruce D."/>
            <person name="Goodwin L."/>
            <person name="Pitluck S."/>
            <person name="Ivanova N."/>
            <person name="Mavrommatis K."/>
            <person name="Ovchinnikova G."/>
            <person name="Pati A."/>
            <person name="Chen A."/>
            <person name="Palaniappan K."/>
            <person name="Land M."/>
            <person name="Hauser L."/>
            <person name="Chang Y.J."/>
            <person name="Jeffries C.C."/>
            <person name="Meincke L."/>
            <person name="Sims D."/>
            <person name="Brettin T."/>
            <person name="Detter J.C."/>
            <person name="Han C."/>
            <person name="Chain P."/>
            <person name="Bristow J."/>
            <person name="Eisen J.A."/>
            <person name="Markowitz V."/>
            <person name="Hugenholtz P."/>
            <person name="Kyrpides N.C."/>
            <person name="Klenk H.P."/>
            <person name="Lucas S."/>
        </authorList>
    </citation>
    <scope>NUCLEOTIDE SEQUENCE [LARGE SCALE GENOMIC DNA]</scope>
    <source>
        <strain evidence="2">DSM 4028 / VKM B-1378 / X</strain>
    </source>
</reference>
<evidence type="ECO:0000313" key="1">
    <source>
        <dbReference type="EMBL" id="ACU89368.1"/>
    </source>
</evidence>
<protein>
    <submittedName>
        <fullName evidence="1">Uncharacterized protein</fullName>
    </submittedName>
</protein>
<dbReference type="Proteomes" id="UP000002216">
    <property type="component" value="Chromosome"/>
</dbReference>
<name>C7LRY5_DESBD</name>
<proteinExistence type="predicted"/>
<gene>
    <name evidence="1" type="ordered locus">Dbac_1266</name>
</gene>
<evidence type="ECO:0000313" key="2">
    <source>
        <dbReference type="Proteomes" id="UP000002216"/>
    </source>
</evidence>
<dbReference type="EMBL" id="CP001629">
    <property type="protein sequence ID" value="ACU89368.1"/>
    <property type="molecule type" value="Genomic_DNA"/>
</dbReference>
<dbReference type="KEGG" id="dba:Dbac_1266"/>